<accession>A0A4S2N0F0</accession>
<dbReference type="EMBL" id="ML220115">
    <property type="protein sequence ID" value="TGZ82433.1"/>
    <property type="molecule type" value="Genomic_DNA"/>
</dbReference>
<organism evidence="1 2">
    <name type="scientific">Ascodesmis nigricans</name>
    <dbReference type="NCBI Taxonomy" id="341454"/>
    <lineage>
        <taxon>Eukaryota</taxon>
        <taxon>Fungi</taxon>
        <taxon>Dikarya</taxon>
        <taxon>Ascomycota</taxon>
        <taxon>Pezizomycotina</taxon>
        <taxon>Pezizomycetes</taxon>
        <taxon>Pezizales</taxon>
        <taxon>Ascodesmidaceae</taxon>
        <taxon>Ascodesmis</taxon>
    </lineage>
</organism>
<name>A0A4S2N0F0_9PEZI</name>
<protein>
    <submittedName>
        <fullName evidence="1">Uncharacterized protein</fullName>
    </submittedName>
</protein>
<keyword evidence="2" id="KW-1185">Reference proteome</keyword>
<dbReference type="InParanoid" id="A0A4S2N0F0"/>
<evidence type="ECO:0000313" key="1">
    <source>
        <dbReference type="EMBL" id="TGZ82433.1"/>
    </source>
</evidence>
<dbReference type="Proteomes" id="UP000298138">
    <property type="component" value="Unassembled WGS sequence"/>
</dbReference>
<gene>
    <name evidence="1" type="ORF">EX30DRAFT_339713</name>
</gene>
<proteinExistence type="predicted"/>
<reference evidence="1 2" key="1">
    <citation type="submission" date="2019-04" db="EMBL/GenBank/DDBJ databases">
        <title>Comparative genomics and transcriptomics to analyze fruiting body development in filamentous ascomycetes.</title>
        <authorList>
            <consortium name="DOE Joint Genome Institute"/>
            <person name="Lutkenhaus R."/>
            <person name="Traeger S."/>
            <person name="Breuer J."/>
            <person name="Kuo A."/>
            <person name="Lipzen A."/>
            <person name="Pangilinan J."/>
            <person name="Dilworth D."/>
            <person name="Sandor L."/>
            <person name="Poggeler S."/>
            <person name="Barry K."/>
            <person name="Grigoriev I.V."/>
            <person name="Nowrousian M."/>
        </authorList>
    </citation>
    <scope>NUCLEOTIDE SEQUENCE [LARGE SCALE GENOMIC DNA]</scope>
    <source>
        <strain evidence="1 2">CBS 389.68</strain>
    </source>
</reference>
<sequence>MPIELVDTERPTRTTNLSVVINCASFTPVRHACQRRHVDAAPAVYGRKSVLPDNSEYNNTNHFQIQTFLVLKTSDRRECTAWFFNRGTIVRNRQGCEFSQVRQPGLERRDDDNDSIGLTHVSAKRSSRGSEAVDQMLVCLPKKVPTPNLHNDVGGQLESNNLRKCALMLTCCVR</sequence>
<evidence type="ECO:0000313" key="2">
    <source>
        <dbReference type="Proteomes" id="UP000298138"/>
    </source>
</evidence>
<dbReference type="AlphaFoldDB" id="A0A4S2N0F0"/>